<evidence type="ECO:0000259" key="2">
    <source>
        <dbReference type="Pfam" id="PF01370"/>
    </source>
</evidence>
<evidence type="ECO:0000313" key="4">
    <source>
        <dbReference type="Proteomes" id="UP000293036"/>
    </source>
</evidence>
<reference evidence="3 4" key="1">
    <citation type="submission" date="2019-02" db="EMBL/GenBank/DDBJ databases">
        <title>Arcanobacterium bovis sp. nov., isolated from the milk of a cow with mastitis.</title>
        <authorList>
            <person name="Sammra O."/>
            <person name="Foster G."/>
            <person name="Hassan A."/>
            <person name="Alssahen M."/>
            <person name="Laemmler C."/>
            <person name="Borowiak M."/>
            <person name="Malorny B."/>
            <person name="Abdulmawjood A."/>
        </authorList>
    </citation>
    <scope>NUCLEOTIDE SEQUENCE [LARGE SCALE GENOMIC DNA]</scope>
    <source>
        <strain evidence="3 4">C605018/01/1</strain>
    </source>
</reference>
<dbReference type="EMBL" id="SJDT01000001">
    <property type="protein sequence ID" value="TBW23641.1"/>
    <property type="molecule type" value="Genomic_DNA"/>
</dbReference>
<comment type="similarity">
    <text evidence="1">Belongs to the NAD(P)-dependent epimerase/dehydratase family.</text>
</comment>
<organism evidence="3 4">
    <name type="scientific">Arcanobacterium bovis</name>
    <dbReference type="NCBI Taxonomy" id="2529275"/>
    <lineage>
        <taxon>Bacteria</taxon>
        <taxon>Bacillati</taxon>
        <taxon>Actinomycetota</taxon>
        <taxon>Actinomycetes</taxon>
        <taxon>Actinomycetales</taxon>
        <taxon>Actinomycetaceae</taxon>
        <taxon>Arcanobacterium</taxon>
    </lineage>
</organism>
<proteinExistence type="inferred from homology"/>
<evidence type="ECO:0000256" key="1">
    <source>
        <dbReference type="ARBA" id="ARBA00007637"/>
    </source>
</evidence>
<dbReference type="SUPFAM" id="SSF51735">
    <property type="entry name" value="NAD(P)-binding Rossmann-fold domains"/>
    <property type="match status" value="1"/>
</dbReference>
<comment type="caution">
    <text evidence="3">The sequence shown here is derived from an EMBL/GenBank/DDBJ whole genome shotgun (WGS) entry which is preliminary data.</text>
</comment>
<sequence>MKYNSVLVTGGAGFIGSALSSYLADNCGKVVALDNLHPQVHPTHEPALGFHPGVELIEGDITDAATWDALLPKVKPDLIIHLAAETGTGQSLTESTRHSMVNVVGTSVMLDALKRHDIIPDKFLLCSSRAVYGEGLWEYVEGLQTGTAFYPGIRSRKMFEAHQWEFAGARPLPMNAQHAFHHAESVYGVTKCAQEDLLRLWADAFGAKVDILRLQNVYGPGQTPQNPYTGIMSLFTNLARSGQAIPLYEDGNVRRDFIFIDDVVRACIAAIERVESLPFPMDIGSGSYTTIREAAEIIAEIYGAPKPYITHQWRHGDVRHAWADPEPAKQYLNFTSQVGIRDGFRRLANWIDSVSE</sequence>
<dbReference type="Gene3D" id="3.40.50.720">
    <property type="entry name" value="NAD(P)-binding Rossmann-like Domain"/>
    <property type="match status" value="1"/>
</dbReference>
<dbReference type="OrthoDB" id="9801785at2"/>
<protein>
    <submittedName>
        <fullName evidence="3">NAD(P)-dependent oxidoreductase</fullName>
    </submittedName>
</protein>
<feature type="domain" description="NAD-dependent epimerase/dehydratase" evidence="2">
    <location>
        <begin position="179"/>
        <end position="276"/>
    </location>
</feature>
<name>A0A4Q9V1Y6_9ACTO</name>
<feature type="domain" description="NAD-dependent epimerase/dehydratase" evidence="2">
    <location>
        <begin position="6"/>
        <end position="135"/>
    </location>
</feature>
<gene>
    <name evidence="3" type="ORF">EZJ44_00410</name>
</gene>
<dbReference type="PANTHER" id="PTHR43000">
    <property type="entry name" value="DTDP-D-GLUCOSE 4,6-DEHYDRATASE-RELATED"/>
    <property type="match status" value="1"/>
</dbReference>
<dbReference type="Proteomes" id="UP000293036">
    <property type="component" value="Unassembled WGS sequence"/>
</dbReference>
<dbReference type="InterPro" id="IPR036291">
    <property type="entry name" value="NAD(P)-bd_dom_sf"/>
</dbReference>
<keyword evidence="4" id="KW-1185">Reference proteome</keyword>
<dbReference type="AlphaFoldDB" id="A0A4Q9V1Y6"/>
<dbReference type="Pfam" id="PF01370">
    <property type="entry name" value="Epimerase"/>
    <property type="match status" value="2"/>
</dbReference>
<dbReference type="InterPro" id="IPR001509">
    <property type="entry name" value="Epimerase_deHydtase"/>
</dbReference>
<dbReference type="RefSeq" id="WP_131279021.1">
    <property type="nucleotide sequence ID" value="NZ_JBHSLR010000009.1"/>
</dbReference>
<evidence type="ECO:0000313" key="3">
    <source>
        <dbReference type="EMBL" id="TBW23641.1"/>
    </source>
</evidence>
<accession>A0A4Q9V1Y6</accession>